<keyword evidence="9" id="KW-0460">Magnesium</keyword>
<dbReference type="OrthoDB" id="3352408at2759"/>
<keyword evidence="3 15" id="KW-0109">Calcium transport</keyword>
<dbReference type="FunFam" id="2.70.150.10:FF:000014">
    <property type="entry name" value="Calcium-transporting ATPase, putative"/>
    <property type="match status" value="1"/>
</dbReference>
<accession>A0A6A6NLA0</accession>
<dbReference type="InterPro" id="IPR001757">
    <property type="entry name" value="P_typ_ATPase"/>
</dbReference>
<dbReference type="GO" id="GO:0005388">
    <property type="term" value="F:P-type calcium transporter activity"/>
    <property type="evidence" value="ECO:0007669"/>
    <property type="project" value="UniProtKB-EC"/>
</dbReference>
<dbReference type="PROSITE" id="PS00154">
    <property type="entry name" value="ATPASE_E1_E2"/>
    <property type="match status" value="1"/>
</dbReference>
<dbReference type="InterPro" id="IPR023214">
    <property type="entry name" value="HAD_sf"/>
</dbReference>
<feature type="transmembrane region" description="Helical" evidence="15">
    <location>
        <begin position="931"/>
        <end position="955"/>
    </location>
</feature>
<comment type="subcellular location">
    <subcellularLocation>
        <location evidence="1 15">Membrane</location>
        <topology evidence="1 15">Multi-pass membrane protein</topology>
    </subcellularLocation>
</comment>
<dbReference type="NCBIfam" id="TIGR01116">
    <property type="entry name" value="ATPase-IIA1_Ca"/>
    <property type="match status" value="1"/>
</dbReference>
<dbReference type="Gene3D" id="2.70.150.10">
    <property type="entry name" value="Calcium-transporting ATPase, cytoplasmic transduction domain A"/>
    <property type="match status" value="1"/>
</dbReference>
<feature type="domain" description="Cation-transporting P-type ATPase N-terminal" evidence="16">
    <location>
        <begin position="3"/>
        <end position="77"/>
    </location>
</feature>
<dbReference type="InterPro" id="IPR008250">
    <property type="entry name" value="ATPase_P-typ_transduc_dom_A_sf"/>
</dbReference>
<evidence type="ECO:0000256" key="7">
    <source>
        <dbReference type="ARBA" id="ARBA00022837"/>
    </source>
</evidence>
<dbReference type="SFLD" id="SFLDG00002">
    <property type="entry name" value="C1.7:_P-type_atpase_like"/>
    <property type="match status" value="1"/>
</dbReference>
<evidence type="ECO:0000256" key="9">
    <source>
        <dbReference type="ARBA" id="ARBA00022842"/>
    </source>
</evidence>
<evidence type="ECO:0000256" key="14">
    <source>
        <dbReference type="ARBA" id="ARBA00038148"/>
    </source>
</evidence>
<dbReference type="SUPFAM" id="SSF81665">
    <property type="entry name" value="Calcium ATPase, transmembrane domain M"/>
    <property type="match status" value="1"/>
</dbReference>
<dbReference type="InterPro" id="IPR023299">
    <property type="entry name" value="ATPase_P-typ_cyto_dom_N"/>
</dbReference>
<dbReference type="Gene3D" id="3.40.50.1000">
    <property type="entry name" value="HAD superfamily/HAD-like"/>
    <property type="match status" value="1"/>
</dbReference>
<keyword evidence="2 15" id="KW-0813">Transport</keyword>
<evidence type="ECO:0000256" key="12">
    <source>
        <dbReference type="ARBA" id="ARBA00023065"/>
    </source>
</evidence>
<dbReference type="FunFam" id="3.40.1110.10:FF:000021">
    <property type="entry name" value="calcium-transporting ATPase, endoplasmic reticulum-type"/>
    <property type="match status" value="1"/>
</dbReference>
<evidence type="ECO:0000256" key="15">
    <source>
        <dbReference type="RuleBase" id="RU361146"/>
    </source>
</evidence>
<dbReference type="SFLD" id="SFLDS00003">
    <property type="entry name" value="Haloacid_Dehalogenase"/>
    <property type="match status" value="1"/>
</dbReference>
<dbReference type="SMART" id="SM00831">
    <property type="entry name" value="Cation_ATPase_N"/>
    <property type="match status" value="1"/>
</dbReference>
<dbReference type="Pfam" id="PF00690">
    <property type="entry name" value="Cation_ATPase_N"/>
    <property type="match status" value="1"/>
</dbReference>
<comment type="caution">
    <text evidence="15">Lacks conserved residue(s) required for the propagation of feature annotation.</text>
</comment>
<evidence type="ECO:0000259" key="16">
    <source>
        <dbReference type="SMART" id="SM00831"/>
    </source>
</evidence>
<keyword evidence="12 15" id="KW-0406">Ion transport</keyword>
<dbReference type="InterPro" id="IPR018303">
    <property type="entry name" value="ATPase_P-typ_P_site"/>
</dbReference>
<dbReference type="GO" id="GO:0016020">
    <property type="term" value="C:membrane"/>
    <property type="evidence" value="ECO:0007669"/>
    <property type="project" value="UniProtKB-SubCell"/>
</dbReference>
<feature type="transmembrane region" description="Helical" evidence="15">
    <location>
        <begin position="256"/>
        <end position="274"/>
    </location>
</feature>
<dbReference type="Gene3D" id="3.40.1110.10">
    <property type="entry name" value="Calcium-transporting ATPase, cytoplasmic domain N"/>
    <property type="match status" value="1"/>
</dbReference>
<feature type="transmembrane region" description="Helical" evidence="15">
    <location>
        <begin position="294"/>
        <end position="317"/>
    </location>
</feature>
<evidence type="ECO:0000256" key="1">
    <source>
        <dbReference type="ARBA" id="ARBA00004141"/>
    </source>
</evidence>
<evidence type="ECO:0000313" key="17">
    <source>
        <dbReference type="EMBL" id="KAF2452495.1"/>
    </source>
</evidence>
<dbReference type="InterPro" id="IPR044492">
    <property type="entry name" value="P_typ_ATPase_HD_dom"/>
</dbReference>
<evidence type="ECO:0000256" key="6">
    <source>
        <dbReference type="ARBA" id="ARBA00022741"/>
    </source>
</evidence>
<evidence type="ECO:0000256" key="13">
    <source>
        <dbReference type="ARBA" id="ARBA00023136"/>
    </source>
</evidence>
<dbReference type="SFLD" id="SFLDF00027">
    <property type="entry name" value="p-type_atpase"/>
    <property type="match status" value="1"/>
</dbReference>
<dbReference type="AlphaFoldDB" id="A0A6A6NLA0"/>
<feature type="transmembrane region" description="Helical" evidence="15">
    <location>
        <begin position="825"/>
        <end position="853"/>
    </location>
</feature>
<dbReference type="InterPro" id="IPR004014">
    <property type="entry name" value="ATPase_P-typ_cation-transptr_N"/>
</dbReference>
<evidence type="ECO:0000256" key="4">
    <source>
        <dbReference type="ARBA" id="ARBA00022692"/>
    </source>
</evidence>
<dbReference type="SUPFAM" id="SSF81660">
    <property type="entry name" value="Metal cation-transporting ATPase, ATP-binding domain N"/>
    <property type="match status" value="1"/>
</dbReference>
<dbReference type="CDD" id="cd02083">
    <property type="entry name" value="P-type_ATPase_SERCA"/>
    <property type="match status" value="1"/>
</dbReference>
<keyword evidence="10" id="KW-1278">Translocase</keyword>
<evidence type="ECO:0000256" key="8">
    <source>
        <dbReference type="ARBA" id="ARBA00022840"/>
    </source>
</evidence>
<evidence type="ECO:0000256" key="2">
    <source>
        <dbReference type="ARBA" id="ARBA00022448"/>
    </source>
</evidence>
<dbReference type="InterPro" id="IPR006068">
    <property type="entry name" value="ATPase_P-typ_cation-transptr_C"/>
</dbReference>
<name>A0A6A6NLA0_9PEZI</name>
<dbReference type="PRINTS" id="PR00119">
    <property type="entry name" value="CATATPASE"/>
</dbReference>
<dbReference type="InterPro" id="IPR023298">
    <property type="entry name" value="ATPase_P-typ_TM_dom_sf"/>
</dbReference>
<reference evidence="17" key="1">
    <citation type="journal article" date="2020" name="Stud. Mycol.">
        <title>101 Dothideomycetes genomes: a test case for predicting lifestyles and emergence of pathogens.</title>
        <authorList>
            <person name="Haridas S."/>
            <person name="Albert R."/>
            <person name="Binder M."/>
            <person name="Bloem J."/>
            <person name="Labutti K."/>
            <person name="Salamov A."/>
            <person name="Andreopoulos B."/>
            <person name="Baker S."/>
            <person name="Barry K."/>
            <person name="Bills G."/>
            <person name="Bluhm B."/>
            <person name="Cannon C."/>
            <person name="Castanera R."/>
            <person name="Culley D."/>
            <person name="Daum C."/>
            <person name="Ezra D."/>
            <person name="Gonzalez J."/>
            <person name="Henrissat B."/>
            <person name="Kuo A."/>
            <person name="Liang C."/>
            <person name="Lipzen A."/>
            <person name="Lutzoni F."/>
            <person name="Magnuson J."/>
            <person name="Mondo S."/>
            <person name="Nolan M."/>
            <person name="Ohm R."/>
            <person name="Pangilinan J."/>
            <person name="Park H.-J."/>
            <person name="Ramirez L."/>
            <person name="Alfaro M."/>
            <person name="Sun H."/>
            <person name="Tritt A."/>
            <person name="Yoshinaga Y."/>
            <person name="Zwiers L.-H."/>
            <person name="Turgeon B."/>
            <person name="Goodwin S."/>
            <person name="Spatafora J."/>
            <person name="Crous P."/>
            <person name="Grigoriev I."/>
        </authorList>
    </citation>
    <scope>NUCLEOTIDE SEQUENCE</scope>
    <source>
        <strain evidence="17">ATCC 16933</strain>
    </source>
</reference>
<comment type="function">
    <text evidence="15">Catalyzes the hydrolysis of ATP coupled with the transport of calcium.</text>
</comment>
<dbReference type="PRINTS" id="PR00121">
    <property type="entry name" value="NAKATPASE"/>
</dbReference>
<feature type="transmembrane region" description="Helical" evidence="15">
    <location>
        <begin position="84"/>
        <end position="103"/>
    </location>
</feature>
<dbReference type="Pfam" id="PF00689">
    <property type="entry name" value="Cation_ATPase_C"/>
    <property type="match status" value="1"/>
</dbReference>
<evidence type="ECO:0000256" key="11">
    <source>
        <dbReference type="ARBA" id="ARBA00022989"/>
    </source>
</evidence>
<dbReference type="FunFam" id="1.20.1110.10:FF:000027">
    <property type="entry name" value="Calcium-transporting ATPase, putative"/>
    <property type="match status" value="1"/>
</dbReference>
<keyword evidence="11 15" id="KW-1133">Transmembrane helix</keyword>
<dbReference type="Pfam" id="PF00122">
    <property type="entry name" value="E1-E2_ATPase"/>
    <property type="match status" value="1"/>
</dbReference>
<dbReference type="NCBIfam" id="TIGR01494">
    <property type="entry name" value="ATPase_P-type"/>
    <property type="match status" value="3"/>
</dbReference>
<dbReference type="SUPFAM" id="SSF56784">
    <property type="entry name" value="HAD-like"/>
    <property type="match status" value="1"/>
</dbReference>
<evidence type="ECO:0000256" key="10">
    <source>
        <dbReference type="ARBA" id="ARBA00022967"/>
    </source>
</evidence>
<keyword evidence="8 15" id="KW-0067">ATP-binding</keyword>
<dbReference type="GO" id="GO:0005524">
    <property type="term" value="F:ATP binding"/>
    <property type="evidence" value="ECO:0007669"/>
    <property type="project" value="UniProtKB-KW"/>
</dbReference>
<dbReference type="InterPro" id="IPR005782">
    <property type="entry name" value="P-type_ATPase_IIA"/>
</dbReference>
<proteinExistence type="inferred from homology"/>
<keyword evidence="18" id="KW-1185">Reference proteome</keyword>
<comment type="similarity">
    <text evidence="14 15">Belongs to the cation transport ATPase (P-type) (TC 3.A.3) family.</text>
</comment>
<evidence type="ECO:0000256" key="3">
    <source>
        <dbReference type="ARBA" id="ARBA00022568"/>
    </source>
</evidence>
<keyword evidence="13 15" id="KW-0472">Membrane</keyword>
<dbReference type="InterPro" id="IPR036412">
    <property type="entry name" value="HAD-like_sf"/>
</dbReference>
<dbReference type="GO" id="GO:0016887">
    <property type="term" value="F:ATP hydrolysis activity"/>
    <property type="evidence" value="ECO:0007669"/>
    <property type="project" value="InterPro"/>
</dbReference>
<dbReference type="FunFam" id="1.20.1110.10:FF:000037">
    <property type="entry name" value="Calcium-transporting ATPase, putative"/>
    <property type="match status" value="1"/>
</dbReference>
<dbReference type="PANTHER" id="PTHR42861">
    <property type="entry name" value="CALCIUM-TRANSPORTING ATPASE"/>
    <property type="match status" value="1"/>
</dbReference>
<gene>
    <name evidence="17" type="ORF">BDY21DRAFT_367744</name>
</gene>
<dbReference type="EMBL" id="MU001708">
    <property type="protein sequence ID" value="KAF2452495.1"/>
    <property type="molecule type" value="Genomic_DNA"/>
</dbReference>
<sequence>MEGAYTRTVAEVLAHFGVSHENGLTDAQAAAARQKHGRNALPEEPPTPLWHLVLEQFKDQLVVILLGSAAVSFVLALFEGGDDWTAFVDPVVILTILVLNAVVGVSQESSAEKAIAALQEYSANEAKVIRDGTLKRIRAEELVPGDVVCVAIGDRIPADCRLLSVQSNSFGVDQSILTGESESVGKSTRPVADADAVKQDQTNMLFSGTTVVTGHAKALVVLTGPNTAIGDIHESITAQISQPTPLKEKLNDFGDMLAKVITGICILVWLINVRNFHDPAFGGWTKGAIYYLKIAVSLGVAAIPEGLAVVITTCLALGTRKMAAKNAVVRSLPSVETLGSCSVICSDKTGTLTTNQMSVNKIVFIGDGGRGLEEIDVEGTSFAPEGALSFRGKGLEHPAAESRIVVQLAEVVALCNDAKLSLDAKNGTYSIVGEPTEGALRVLVEKIGTPHAHVNEGREALPPPERLHYASSFYEERAPRLATYEFSRDRKSMSVLVGDGTGRGNAERLLVKGAPESILDRCTHALVGKDGVKAPLTPQLAALVAREVVEYGNRGLRVIALAAVDDVSGHPLTREAKTTRDYARLEQGMTLIGLVGMLDPPRPEVAASIKLCREAGIRVVVITGDNQNTAETICRQIGVFGADDDLKGKSFTGREFDDLAEEGKLAAARGASLFSRTEPAHKSKLVDLLQSAGEVVAMTGDGVNDAPALKKADIGVAMGSGTDVARLAADMVLADDNFATIEAAVEEGRAIYSNTQQFIRYLISSNIGEVVSIFLTAAAGMPEALIPVQLLWVNLVTDGLPATALSFNPPDHDVMRRPPRKRDEALVGGWLFFRYLVIGTYVGVATVGGYAWWFMWNAAGPQISFYQLTHFHHCPSAFSEIGCEMFSNNMAKSASTVSLSILVVIEMFNAMNALSSSESLLTLPLWENMMLVYAIMLSMALHFALLYIPFLQTLFSIVPLDWNEWQAVLYISAPIILIDEALKFVERTFITPKPAAVAAAAASSKQKKME</sequence>
<dbReference type="InterPro" id="IPR059000">
    <property type="entry name" value="ATPase_P-type_domA"/>
</dbReference>
<protein>
    <recommendedName>
        <fullName evidence="15">Calcium-transporting ATPase</fullName>
        <ecNumber evidence="15">7.2.2.10</ecNumber>
    </recommendedName>
</protein>
<dbReference type="FunFam" id="3.40.50.1000:FF:000005">
    <property type="entry name" value="Calcium-transporting ATPase 1"/>
    <property type="match status" value="1"/>
</dbReference>
<dbReference type="EC" id="7.2.2.10" evidence="15"/>
<feature type="transmembrane region" description="Helical" evidence="15">
    <location>
        <begin position="61"/>
        <end position="78"/>
    </location>
</feature>
<dbReference type="Proteomes" id="UP000799766">
    <property type="component" value="Unassembled WGS sequence"/>
</dbReference>
<dbReference type="Pfam" id="PF13246">
    <property type="entry name" value="Cation_ATPase"/>
    <property type="match status" value="1"/>
</dbReference>
<dbReference type="Gene3D" id="1.20.1110.10">
    <property type="entry name" value="Calcium-transporting ATPase, transmembrane domain"/>
    <property type="match status" value="1"/>
</dbReference>
<comment type="catalytic activity">
    <reaction evidence="15">
        <text>Ca(2+)(in) + ATP + H2O = Ca(2+)(out) + ADP + phosphate + H(+)</text>
        <dbReference type="Rhea" id="RHEA:18105"/>
        <dbReference type="ChEBI" id="CHEBI:15377"/>
        <dbReference type="ChEBI" id="CHEBI:15378"/>
        <dbReference type="ChEBI" id="CHEBI:29108"/>
        <dbReference type="ChEBI" id="CHEBI:30616"/>
        <dbReference type="ChEBI" id="CHEBI:43474"/>
        <dbReference type="ChEBI" id="CHEBI:456216"/>
        <dbReference type="EC" id="7.2.2.10"/>
    </reaction>
</comment>
<dbReference type="GO" id="GO:0046872">
    <property type="term" value="F:metal ion binding"/>
    <property type="evidence" value="ECO:0007669"/>
    <property type="project" value="UniProtKB-KW"/>
</dbReference>
<evidence type="ECO:0000256" key="5">
    <source>
        <dbReference type="ARBA" id="ARBA00022723"/>
    </source>
</evidence>
<dbReference type="Pfam" id="PF08282">
    <property type="entry name" value="Hydrolase_3"/>
    <property type="match status" value="1"/>
</dbReference>
<feature type="transmembrane region" description="Helical" evidence="15">
    <location>
        <begin position="894"/>
        <end position="911"/>
    </location>
</feature>
<keyword evidence="5" id="KW-0479">Metal-binding</keyword>
<evidence type="ECO:0000313" key="18">
    <source>
        <dbReference type="Proteomes" id="UP000799766"/>
    </source>
</evidence>
<dbReference type="SUPFAM" id="SSF81653">
    <property type="entry name" value="Calcium ATPase, transduction domain A"/>
    <property type="match status" value="1"/>
</dbReference>
<keyword evidence="4 15" id="KW-0812">Transmembrane</keyword>
<keyword evidence="7 15" id="KW-0106">Calcium</keyword>
<keyword evidence="6 15" id="KW-0547">Nucleotide-binding</keyword>
<organism evidence="17 18">
    <name type="scientific">Lineolata rhizophorae</name>
    <dbReference type="NCBI Taxonomy" id="578093"/>
    <lineage>
        <taxon>Eukaryota</taxon>
        <taxon>Fungi</taxon>
        <taxon>Dikarya</taxon>
        <taxon>Ascomycota</taxon>
        <taxon>Pezizomycotina</taxon>
        <taxon>Dothideomycetes</taxon>
        <taxon>Dothideomycetes incertae sedis</taxon>
        <taxon>Lineolatales</taxon>
        <taxon>Lineolataceae</taxon>
        <taxon>Lineolata</taxon>
    </lineage>
</organism>